<evidence type="ECO:0000313" key="5">
    <source>
        <dbReference type="EMBL" id="GAB1321044.1"/>
    </source>
</evidence>
<feature type="domain" description="Yeast cell wall synthesis Kre9/Knh1-like N-terminal" evidence="4">
    <location>
        <begin position="25"/>
        <end position="116"/>
    </location>
</feature>
<evidence type="ECO:0000259" key="4">
    <source>
        <dbReference type="Pfam" id="PF10342"/>
    </source>
</evidence>
<sequence length="239" mass="23792">MRSIRVILPTALLAACCARAIQITSPAKGDLVDPSSGITVSWSTVSTDPSRAHLFLVNMAAGHNPFSKDLGEVDLSKGSIVVSEKGVPDNEGYQFNFQSNAAGNTGILAQSEQFEVKNGADSDEDGEDKPSTTLAVDRTTGTGVVKTSTASAVTVTTDAAIITVPTTLSTAASSGLGNASNAGGAANAPSSQTTTASTGGAPGGNTVQGGGVLALVAGFFGCHCLRGSVVSSSGTKRGN</sequence>
<keyword evidence="6" id="KW-1185">Reference proteome</keyword>
<keyword evidence="1 3" id="KW-0732">Signal</keyword>
<dbReference type="EMBL" id="BAAFSV010000006">
    <property type="protein sequence ID" value="GAB1321044.1"/>
    <property type="molecule type" value="Genomic_DNA"/>
</dbReference>
<evidence type="ECO:0000256" key="2">
    <source>
        <dbReference type="SAM" id="MobiDB-lite"/>
    </source>
</evidence>
<reference evidence="5 6" key="1">
    <citation type="submission" date="2024-09" db="EMBL/GenBank/DDBJ databases">
        <title>Itraconazole resistance in Madurella fahalii resulting from another homologue of gene encoding cytochrome P450 14-alpha sterol demethylase (CYP51).</title>
        <authorList>
            <person name="Yoshioka I."/>
            <person name="Fahal A.H."/>
            <person name="Kaneko S."/>
            <person name="Yaguchi T."/>
        </authorList>
    </citation>
    <scope>NUCLEOTIDE SEQUENCE [LARGE SCALE GENOMIC DNA]</scope>
    <source>
        <strain evidence="5 6">IFM 68171</strain>
    </source>
</reference>
<feature type="region of interest" description="Disordered" evidence="2">
    <location>
        <begin position="178"/>
        <end position="202"/>
    </location>
</feature>
<evidence type="ECO:0000256" key="3">
    <source>
        <dbReference type="SAM" id="SignalP"/>
    </source>
</evidence>
<dbReference type="Pfam" id="PF10342">
    <property type="entry name" value="Kre9_KNH"/>
    <property type="match status" value="1"/>
</dbReference>
<dbReference type="Proteomes" id="UP001628179">
    <property type="component" value="Unassembled WGS sequence"/>
</dbReference>
<comment type="caution">
    <text evidence="5">The sequence shown here is derived from an EMBL/GenBank/DDBJ whole genome shotgun (WGS) entry which is preliminary data.</text>
</comment>
<dbReference type="PANTHER" id="PTHR35185:SF1">
    <property type="entry name" value="UPF0619 GPI-ANCHORED MEMBRANE PROTEIN C1322.10"/>
    <property type="match status" value="1"/>
</dbReference>
<feature type="chain" id="PRO_5045039308" description="Yeast cell wall synthesis Kre9/Knh1-like N-terminal domain-containing protein" evidence="3">
    <location>
        <begin position="21"/>
        <end position="239"/>
    </location>
</feature>
<evidence type="ECO:0000313" key="6">
    <source>
        <dbReference type="Proteomes" id="UP001628179"/>
    </source>
</evidence>
<dbReference type="PROSITE" id="PS51257">
    <property type="entry name" value="PROKAR_LIPOPROTEIN"/>
    <property type="match status" value="1"/>
</dbReference>
<feature type="signal peptide" evidence="3">
    <location>
        <begin position="1"/>
        <end position="20"/>
    </location>
</feature>
<dbReference type="PANTHER" id="PTHR35185">
    <property type="entry name" value="SERINE/THREONINE-RICH PROTEIN ADG2-RELATED"/>
    <property type="match status" value="1"/>
</dbReference>
<organism evidence="5 6">
    <name type="scientific">Madurella fahalii</name>
    <dbReference type="NCBI Taxonomy" id="1157608"/>
    <lineage>
        <taxon>Eukaryota</taxon>
        <taxon>Fungi</taxon>
        <taxon>Dikarya</taxon>
        <taxon>Ascomycota</taxon>
        <taxon>Pezizomycotina</taxon>
        <taxon>Sordariomycetes</taxon>
        <taxon>Sordariomycetidae</taxon>
        <taxon>Sordariales</taxon>
        <taxon>Sordariales incertae sedis</taxon>
        <taxon>Madurella</taxon>
    </lineage>
</organism>
<dbReference type="RefSeq" id="XP_070922774.1">
    <property type="nucleotide sequence ID" value="XM_071066673.1"/>
</dbReference>
<protein>
    <recommendedName>
        <fullName evidence="4">Yeast cell wall synthesis Kre9/Knh1-like N-terminal domain-containing protein</fullName>
    </recommendedName>
</protein>
<dbReference type="GeneID" id="98181996"/>
<evidence type="ECO:0000256" key="1">
    <source>
        <dbReference type="ARBA" id="ARBA00022729"/>
    </source>
</evidence>
<feature type="compositionally biased region" description="Low complexity" evidence="2">
    <location>
        <begin position="178"/>
        <end position="199"/>
    </location>
</feature>
<dbReference type="InterPro" id="IPR052479">
    <property type="entry name" value="GPI-anchor_Adhesion_Reg"/>
</dbReference>
<proteinExistence type="predicted"/>
<dbReference type="InterPro" id="IPR018466">
    <property type="entry name" value="Kre9/Knh1-like_N"/>
</dbReference>
<accession>A0ABQ0GTH9</accession>
<name>A0ABQ0GTH9_9PEZI</name>
<gene>
    <name evidence="5" type="ORF">MFIFM68171_11254</name>
</gene>